<name>A0A9Q3BEG8_9BASI</name>
<dbReference type="EMBL" id="AVOT02000620">
    <property type="protein sequence ID" value="MBW0463728.1"/>
    <property type="molecule type" value="Genomic_DNA"/>
</dbReference>
<proteinExistence type="predicted"/>
<comment type="caution">
    <text evidence="2">The sequence shown here is derived from an EMBL/GenBank/DDBJ whole genome shotgun (WGS) entry which is preliminary data.</text>
</comment>
<keyword evidence="3" id="KW-1185">Reference proteome</keyword>
<feature type="compositionally biased region" description="Polar residues" evidence="1">
    <location>
        <begin position="106"/>
        <end position="120"/>
    </location>
</feature>
<organism evidence="2 3">
    <name type="scientific">Austropuccinia psidii MF-1</name>
    <dbReference type="NCBI Taxonomy" id="1389203"/>
    <lineage>
        <taxon>Eukaryota</taxon>
        <taxon>Fungi</taxon>
        <taxon>Dikarya</taxon>
        <taxon>Basidiomycota</taxon>
        <taxon>Pucciniomycotina</taxon>
        <taxon>Pucciniomycetes</taxon>
        <taxon>Pucciniales</taxon>
        <taxon>Sphaerophragmiaceae</taxon>
        <taxon>Austropuccinia</taxon>
    </lineage>
</organism>
<dbReference type="Proteomes" id="UP000765509">
    <property type="component" value="Unassembled WGS sequence"/>
</dbReference>
<evidence type="ECO:0000256" key="1">
    <source>
        <dbReference type="SAM" id="MobiDB-lite"/>
    </source>
</evidence>
<dbReference type="AlphaFoldDB" id="A0A9Q3BEG8"/>
<gene>
    <name evidence="2" type="ORF">O181_003443</name>
</gene>
<evidence type="ECO:0000313" key="2">
    <source>
        <dbReference type="EMBL" id="MBW0463728.1"/>
    </source>
</evidence>
<evidence type="ECO:0000313" key="3">
    <source>
        <dbReference type="Proteomes" id="UP000765509"/>
    </source>
</evidence>
<reference evidence="2" key="1">
    <citation type="submission" date="2021-03" db="EMBL/GenBank/DDBJ databases">
        <title>Draft genome sequence of rust myrtle Austropuccinia psidii MF-1, a brazilian biotype.</title>
        <authorList>
            <person name="Quecine M.C."/>
            <person name="Pachon D.M.R."/>
            <person name="Bonatelli M.L."/>
            <person name="Correr F.H."/>
            <person name="Franceschini L.M."/>
            <person name="Leite T.F."/>
            <person name="Margarido G.R.A."/>
            <person name="Almeida C.A."/>
            <person name="Ferrarezi J.A."/>
            <person name="Labate C.A."/>
        </authorList>
    </citation>
    <scope>NUCLEOTIDE SEQUENCE</scope>
    <source>
        <strain evidence="2">MF-1</strain>
    </source>
</reference>
<feature type="compositionally biased region" description="Basic and acidic residues" evidence="1">
    <location>
        <begin position="72"/>
        <end position="93"/>
    </location>
</feature>
<feature type="region of interest" description="Disordered" evidence="1">
    <location>
        <begin position="72"/>
        <end position="120"/>
    </location>
</feature>
<accession>A0A9Q3BEG8</accession>
<protein>
    <submittedName>
        <fullName evidence="2">Uncharacterized protein</fullName>
    </submittedName>
</protein>
<sequence length="120" mass="14403">MEIYRCRESHKKTSTYQIPLSMEHGQQNVEYGSILRRSRNKNAEELCQANGLDRPHKKMKGWNPNKEINLLEEREPQNHSSHREIRHMEEPRKILVPQDMEEESPYSPQQFSSSRPYKQR</sequence>